<evidence type="ECO:0000313" key="1">
    <source>
        <dbReference type="EMBL" id="QHU30038.1"/>
    </source>
</evidence>
<name>A0A6C0LJI1_9ZZZZ</name>
<organism evidence="1">
    <name type="scientific">viral metagenome</name>
    <dbReference type="NCBI Taxonomy" id="1070528"/>
    <lineage>
        <taxon>unclassified sequences</taxon>
        <taxon>metagenomes</taxon>
        <taxon>organismal metagenomes</taxon>
    </lineage>
</organism>
<proteinExistence type="predicted"/>
<accession>A0A6C0LJI1</accession>
<sequence>MTNNITLEIKEKRVTFDSISRVYIIPHNNTGRKVQQIRKNIQNVKTPLHNTRRFGMQFVR</sequence>
<dbReference type="EMBL" id="MN740503">
    <property type="protein sequence ID" value="QHU30038.1"/>
    <property type="molecule type" value="Genomic_DNA"/>
</dbReference>
<dbReference type="AlphaFoldDB" id="A0A6C0LJI1"/>
<reference evidence="1" key="1">
    <citation type="journal article" date="2020" name="Nature">
        <title>Giant virus diversity and host interactions through global metagenomics.</title>
        <authorList>
            <person name="Schulz F."/>
            <person name="Roux S."/>
            <person name="Paez-Espino D."/>
            <person name="Jungbluth S."/>
            <person name="Walsh D.A."/>
            <person name="Denef V.J."/>
            <person name="McMahon K.D."/>
            <person name="Konstantinidis K.T."/>
            <person name="Eloe-Fadrosh E.A."/>
            <person name="Kyrpides N.C."/>
            <person name="Woyke T."/>
        </authorList>
    </citation>
    <scope>NUCLEOTIDE SEQUENCE</scope>
    <source>
        <strain evidence="1">GVMAG-M-3300027833-11</strain>
    </source>
</reference>
<protein>
    <submittedName>
        <fullName evidence="1">Uncharacterized protein</fullName>
    </submittedName>
</protein>